<name>A0A4R1G8L3_9GAMM</name>
<dbReference type="AlphaFoldDB" id="A0A4R1G8L3"/>
<dbReference type="EMBL" id="SMFU01000013">
    <property type="protein sequence ID" value="TCK03021.1"/>
    <property type="molecule type" value="Genomic_DNA"/>
</dbReference>
<proteinExistence type="predicted"/>
<organism evidence="1 2">
    <name type="scientific">Marinobacterium mangrovicola</name>
    <dbReference type="NCBI Taxonomy" id="1476959"/>
    <lineage>
        <taxon>Bacteria</taxon>
        <taxon>Pseudomonadati</taxon>
        <taxon>Pseudomonadota</taxon>
        <taxon>Gammaproteobacteria</taxon>
        <taxon>Oceanospirillales</taxon>
        <taxon>Oceanospirillaceae</taxon>
        <taxon>Marinobacterium</taxon>
    </lineage>
</organism>
<protein>
    <submittedName>
        <fullName evidence="1">Uncharacterized protein</fullName>
    </submittedName>
</protein>
<evidence type="ECO:0000313" key="2">
    <source>
        <dbReference type="Proteomes" id="UP000294546"/>
    </source>
</evidence>
<accession>A0A4R1G8L3</accession>
<evidence type="ECO:0000313" key="1">
    <source>
        <dbReference type="EMBL" id="TCK03021.1"/>
    </source>
</evidence>
<sequence>MAQMVIKLPYRYKVKRPHATKYQLFTDLKQGREQCTQKSPQPLMATGFFDVLTLRTEARSQRINAWRTEDAYALYADRLSYVQLHERHG</sequence>
<dbReference type="Proteomes" id="UP000294546">
    <property type="component" value="Unassembled WGS sequence"/>
</dbReference>
<gene>
    <name evidence="1" type="ORF">CLV83_4077</name>
</gene>
<keyword evidence="2" id="KW-1185">Reference proteome</keyword>
<reference evidence="1 2" key="1">
    <citation type="submission" date="2019-03" db="EMBL/GenBank/DDBJ databases">
        <title>Genomic Encyclopedia of Archaeal and Bacterial Type Strains, Phase II (KMG-II): from individual species to whole genera.</title>
        <authorList>
            <person name="Goeker M."/>
        </authorList>
    </citation>
    <scope>NUCLEOTIDE SEQUENCE [LARGE SCALE GENOMIC DNA]</scope>
    <source>
        <strain evidence="1 2">DSM 27697</strain>
    </source>
</reference>
<comment type="caution">
    <text evidence="1">The sequence shown here is derived from an EMBL/GenBank/DDBJ whole genome shotgun (WGS) entry which is preliminary data.</text>
</comment>